<dbReference type="Pfam" id="PF00208">
    <property type="entry name" value="ELFV_dehydrog"/>
    <property type="match status" value="1"/>
</dbReference>
<protein>
    <recommendedName>
        <fullName evidence="2">Glutamate/phenylalanine/leucine/valine/L-tryptophan dehydrogenase C-terminal domain-containing protein</fullName>
    </recommendedName>
</protein>
<keyword evidence="4" id="KW-1185">Reference proteome</keyword>
<evidence type="ECO:0000256" key="1">
    <source>
        <dbReference type="ARBA" id="ARBA00023002"/>
    </source>
</evidence>
<feature type="domain" description="Glutamate/phenylalanine/leucine/valine/L-tryptophan dehydrogenase C-terminal" evidence="2">
    <location>
        <begin position="18"/>
        <end position="274"/>
    </location>
</feature>
<accession>A0ABD2NJC0</accession>
<evidence type="ECO:0000313" key="4">
    <source>
        <dbReference type="Proteomes" id="UP001516400"/>
    </source>
</evidence>
<proteinExistence type="predicted"/>
<organism evidence="3 4">
    <name type="scientific">Cryptolaemus montrouzieri</name>
    <dbReference type="NCBI Taxonomy" id="559131"/>
    <lineage>
        <taxon>Eukaryota</taxon>
        <taxon>Metazoa</taxon>
        <taxon>Ecdysozoa</taxon>
        <taxon>Arthropoda</taxon>
        <taxon>Hexapoda</taxon>
        <taxon>Insecta</taxon>
        <taxon>Pterygota</taxon>
        <taxon>Neoptera</taxon>
        <taxon>Endopterygota</taxon>
        <taxon>Coleoptera</taxon>
        <taxon>Polyphaga</taxon>
        <taxon>Cucujiformia</taxon>
        <taxon>Coccinelloidea</taxon>
        <taxon>Coccinellidae</taxon>
        <taxon>Scymninae</taxon>
        <taxon>Scymnini</taxon>
        <taxon>Cryptolaemus</taxon>
    </lineage>
</organism>
<keyword evidence="1" id="KW-0560">Oxidoreductase</keyword>
<evidence type="ECO:0000259" key="2">
    <source>
        <dbReference type="SMART" id="SM00839"/>
    </source>
</evidence>
<gene>
    <name evidence="3" type="ORF">HHI36_016175</name>
</gene>
<dbReference type="Proteomes" id="UP001516400">
    <property type="component" value="Unassembled WGS sequence"/>
</dbReference>
<dbReference type="Gene3D" id="3.40.50.720">
    <property type="entry name" value="NAD(P)-binding Rossmann-like Domain"/>
    <property type="match status" value="1"/>
</dbReference>
<dbReference type="GO" id="GO:0016491">
    <property type="term" value="F:oxidoreductase activity"/>
    <property type="evidence" value="ECO:0007669"/>
    <property type="project" value="UniProtKB-KW"/>
</dbReference>
<dbReference type="SMART" id="SM00839">
    <property type="entry name" value="ELFV_dehydrog"/>
    <property type="match status" value="1"/>
</dbReference>
<evidence type="ECO:0000313" key="3">
    <source>
        <dbReference type="EMBL" id="KAL3278635.1"/>
    </source>
</evidence>
<dbReference type="InterPro" id="IPR006096">
    <property type="entry name" value="Glu/Leu/Phe/Val/Trp_DH_C"/>
</dbReference>
<dbReference type="SUPFAM" id="SSF51735">
    <property type="entry name" value="NAD(P)-binding Rossmann-fold domains"/>
    <property type="match status" value="1"/>
</dbReference>
<dbReference type="InterPro" id="IPR036291">
    <property type="entry name" value="NAD(P)-bd_dom_sf"/>
</dbReference>
<dbReference type="EMBL" id="JABFTP020000124">
    <property type="protein sequence ID" value="KAL3278635.1"/>
    <property type="molecule type" value="Genomic_DNA"/>
</dbReference>
<dbReference type="AlphaFoldDB" id="A0ABD2NJC0"/>
<dbReference type="PANTHER" id="PTHR11606">
    <property type="entry name" value="GLUTAMATE DEHYDROGENASE"/>
    <property type="match status" value="1"/>
</dbReference>
<sequence length="278" mass="30730">MKSGSQAAFFGLEGFLENQMVTSSLAFEQGISGKTFIIQGLGKMGANLATFLQSAGAKCVGVKEHDCHVFDKEGFNVHDIISHKKLHGTLKGFQLAKPVDDFEIYKEDCDILILAAKQKSIVCHMAKDIKAKLIVEAAYAPITPSAYMILRGHSKIIIPDIFICGGSAVGAYLEYCLSCNRRDSGLAIAEFYKNILDQLCSNDRRVVISKNSIGKIKGSGMEPDILTHALRILYRQKTQEMIDVALKYNLGYDFKTAAFLMSIRNIFDQILCSENIKL</sequence>
<reference evidence="3 4" key="1">
    <citation type="journal article" date="2021" name="BMC Biol.">
        <title>Horizontally acquired antibacterial genes associated with adaptive radiation of ladybird beetles.</title>
        <authorList>
            <person name="Li H.S."/>
            <person name="Tang X.F."/>
            <person name="Huang Y.H."/>
            <person name="Xu Z.Y."/>
            <person name="Chen M.L."/>
            <person name="Du X.Y."/>
            <person name="Qiu B.Y."/>
            <person name="Chen P.T."/>
            <person name="Zhang W."/>
            <person name="Slipinski A."/>
            <person name="Escalona H.E."/>
            <person name="Waterhouse R.M."/>
            <person name="Zwick A."/>
            <person name="Pang H."/>
        </authorList>
    </citation>
    <scope>NUCLEOTIDE SEQUENCE [LARGE SCALE GENOMIC DNA]</scope>
    <source>
        <strain evidence="3">SYSU2018</strain>
    </source>
</reference>
<name>A0ABD2NJC0_9CUCU</name>
<comment type="caution">
    <text evidence="3">The sequence shown here is derived from an EMBL/GenBank/DDBJ whole genome shotgun (WGS) entry which is preliminary data.</text>
</comment>
<dbReference type="PANTHER" id="PTHR11606:SF13">
    <property type="entry name" value="GLUTAMATE DEHYDROGENASE 1, MITOCHONDRIAL"/>
    <property type="match status" value="1"/>
</dbReference>